<protein>
    <submittedName>
        <fullName evidence="1">Uncharacterized protein</fullName>
    </submittedName>
</protein>
<reference evidence="1" key="2">
    <citation type="submission" date="2024-07" db="EMBL/GenBank/DDBJ databases">
        <title>Streptomyces haneummycinica sp. nov., a new antibiotic-producing actinobacterium isolated from marine sediment.</title>
        <authorList>
            <person name="Uemura M."/>
            <person name="Hamada M."/>
            <person name="Hirano S."/>
            <person name="Kobayashi K."/>
            <person name="Ohshiro T."/>
            <person name="Kobayashi T."/>
            <person name="Terahara T."/>
        </authorList>
    </citation>
    <scope>NUCLEOTIDE SEQUENCE</scope>
    <source>
        <strain evidence="1">KM77-8</strain>
    </source>
</reference>
<organism evidence="1">
    <name type="scientific">Streptomyces haneummycinicus</name>
    <dbReference type="NCBI Taxonomy" id="3074435"/>
    <lineage>
        <taxon>Bacteria</taxon>
        <taxon>Bacillati</taxon>
        <taxon>Actinomycetota</taxon>
        <taxon>Actinomycetes</taxon>
        <taxon>Kitasatosporales</taxon>
        <taxon>Streptomycetaceae</taxon>
        <taxon>Streptomyces</taxon>
    </lineage>
</organism>
<sequence length="183" mass="19046">MRVAAEDLAVRAQRGHALLDAGSAGVVDPDDGAAGLQREVHHLDDLLAVDLAEGSAEDREVLGENGDRAAVDGPVAGDDAVAVGTVRVEAEVIGAVPGELVQLDEGALVEQEIDPFTGRQLALGMLLLDGACGAGVRRLLDTTLEIRELARGRANVRLLLFRLGHRDAAPCLLKSGDGYSSVE</sequence>
<dbReference type="AlphaFoldDB" id="A0AAT9HBS5"/>
<dbReference type="EMBL" id="AP035768">
    <property type="protein sequence ID" value="BFO14841.1"/>
    <property type="molecule type" value="Genomic_DNA"/>
</dbReference>
<dbReference type="AntiFam" id="ANF00078">
    <property type="entry name" value="Shadow ORF (opposite pccB)"/>
</dbReference>
<accession>A0AAT9HBS5</accession>
<proteinExistence type="predicted"/>
<reference evidence="1" key="1">
    <citation type="submission" date="2024-06" db="EMBL/GenBank/DDBJ databases">
        <authorList>
            <consortium name="consrtm"/>
            <person name="Uemura M."/>
            <person name="Terahara T."/>
        </authorList>
    </citation>
    <scope>NUCLEOTIDE SEQUENCE</scope>
    <source>
        <strain evidence="1">KM77-8</strain>
    </source>
</reference>
<evidence type="ECO:0000313" key="1">
    <source>
        <dbReference type="EMBL" id="BFO14841.1"/>
    </source>
</evidence>
<name>A0AAT9HBS5_9ACTN</name>
<gene>
    <name evidence="1" type="ORF">SHKM778_12290</name>
</gene>